<dbReference type="PROSITE" id="PS50181">
    <property type="entry name" value="FBOX"/>
    <property type="match status" value="1"/>
</dbReference>
<dbReference type="InterPro" id="IPR001810">
    <property type="entry name" value="F-box_dom"/>
</dbReference>
<dbReference type="AlphaFoldDB" id="A0AAV1R149"/>
<protein>
    <recommendedName>
        <fullName evidence="1">F-box domain-containing protein</fullName>
    </recommendedName>
</protein>
<evidence type="ECO:0000313" key="3">
    <source>
        <dbReference type="Proteomes" id="UP001314170"/>
    </source>
</evidence>
<comment type="caution">
    <text evidence="2">The sequence shown here is derived from an EMBL/GenBank/DDBJ whole genome shotgun (WGS) entry which is preliminary data.</text>
</comment>
<reference evidence="2 3" key="1">
    <citation type="submission" date="2024-01" db="EMBL/GenBank/DDBJ databases">
        <authorList>
            <person name="Waweru B."/>
        </authorList>
    </citation>
    <scope>NUCLEOTIDE SEQUENCE [LARGE SCALE GENOMIC DNA]</scope>
</reference>
<dbReference type="Pfam" id="PF00646">
    <property type="entry name" value="F-box"/>
    <property type="match status" value="1"/>
</dbReference>
<evidence type="ECO:0000313" key="2">
    <source>
        <dbReference type="EMBL" id="CAK7327722.1"/>
    </source>
</evidence>
<sequence length="85" mass="10053">FPDGILPHIMSFLPNKDVLRTSVLSKRWKLLLDSYPNLDFICDGFVGSEGHNYWEPKRHAKKFLEILEKFIYFVDASIFSFSRRN</sequence>
<dbReference type="EMBL" id="CAWUPB010000858">
    <property type="protein sequence ID" value="CAK7327722.1"/>
    <property type="molecule type" value="Genomic_DNA"/>
</dbReference>
<proteinExistence type="predicted"/>
<dbReference type="Gene3D" id="1.20.1280.50">
    <property type="match status" value="1"/>
</dbReference>
<accession>A0AAV1R149</accession>
<dbReference type="SUPFAM" id="SSF81383">
    <property type="entry name" value="F-box domain"/>
    <property type="match status" value="1"/>
</dbReference>
<dbReference type="SMART" id="SM00256">
    <property type="entry name" value="FBOX"/>
    <property type="match status" value="1"/>
</dbReference>
<keyword evidence="3" id="KW-1185">Reference proteome</keyword>
<name>A0AAV1R149_9ROSI</name>
<dbReference type="PANTHER" id="PTHR32212:SF234">
    <property type="entry name" value="F-BOX_LRR-REPEAT PROTEIN 13-LIKE"/>
    <property type="match status" value="1"/>
</dbReference>
<dbReference type="InterPro" id="IPR036047">
    <property type="entry name" value="F-box-like_dom_sf"/>
</dbReference>
<feature type="non-terminal residue" evidence="2">
    <location>
        <position position="1"/>
    </location>
</feature>
<gene>
    <name evidence="2" type="ORF">DCAF_LOCUS5438</name>
</gene>
<dbReference type="PANTHER" id="PTHR32212">
    <property type="entry name" value="CYCLIN-LIKE F-BOX"/>
    <property type="match status" value="1"/>
</dbReference>
<dbReference type="Proteomes" id="UP001314170">
    <property type="component" value="Unassembled WGS sequence"/>
</dbReference>
<organism evidence="2 3">
    <name type="scientific">Dovyalis caffra</name>
    <dbReference type="NCBI Taxonomy" id="77055"/>
    <lineage>
        <taxon>Eukaryota</taxon>
        <taxon>Viridiplantae</taxon>
        <taxon>Streptophyta</taxon>
        <taxon>Embryophyta</taxon>
        <taxon>Tracheophyta</taxon>
        <taxon>Spermatophyta</taxon>
        <taxon>Magnoliopsida</taxon>
        <taxon>eudicotyledons</taxon>
        <taxon>Gunneridae</taxon>
        <taxon>Pentapetalae</taxon>
        <taxon>rosids</taxon>
        <taxon>fabids</taxon>
        <taxon>Malpighiales</taxon>
        <taxon>Salicaceae</taxon>
        <taxon>Flacourtieae</taxon>
        <taxon>Dovyalis</taxon>
    </lineage>
</organism>
<evidence type="ECO:0000259" key="1">
    <source>
        <dbReference type="PROSITE" id="PS50181"/>
    </source>
</evidence>
<feature type="domain" description="F-box" evidence="1">
    <location>
        <begin position="1"/>
        <end position="41"/>
    </location>
</feature>